<feature type="chain" id="PRO_5039257991" evidence="7">
    <location>
        <begin position="26"/>
        <end position="405"/>
    </location>
</feature>
<dbReference type="GO" id="GO:0033176">
    <property type="term" value="C:proton-transporting V-type ATPase complex"/>
    <property type="evidence" value="ECO:0007669"/>
    <property type="project" value="TreeGrafter"/>
</dbReference>
<keyword evidence="4 6" id="KW-1133">Transmembrane helix</keyword>
<evidence type="ECO:0000259" key="9">
    <source>
        <dbReference type="Pfam" id="PF20520"/>
    </source>
</evidence>
<gene>
    <name evidence="10" type="ORF">HUG17_7778</name>
</gene>
<feature type="signal peptide" evidence="7">
    <location>
        <begin position="1"/>
        <end position="25"/>
    </location>
</feature>
<dbReference type="Proteomes" id="UP000828236">
    <property type="component" value="Unassembled WGS sequence"/>
</dbReference>
<organism evidence="10">
    <name type="scientific">Dermatophagoides farinae</name>
    <name type="common">American house dust mite</name>
    <dbReference type="NCBI Taxonomy" id="6954"/>
    <lineage>
        <taxon>Eukaryota</taxon>
        <taxon>Metazoa</taxon>
        <taxon>Ecdysozoa</taxon>
        <taxon>Arthropoda</taxon>
        <taxon>Chelicerata</taxon>
        <taxon>Arachnida</taxon>
        <taxon>Acari</taxon>
        <taxon>Acariformes</taxon>
        <taxon>Sarcoptiformes</taxon>
        <taxon>Astigmata</taxon>
        <taxon>Psoroptidia</taxon>
        <taxon>Analgoidea</taxon>
        <taxon>Pyroglyphidae</taxon>
        <taxon>Dermatophagoidinae</taxon>
        <taxon>Dermatophagoides</taxon>
    </lineage>
</organism>
<dbReference type="PANTHER" id="PTHR12471:SF7">
    <property type="entry name" value="V-TYPE PROTON ATPASE SUBUNIT S1"/>
    <property type="match status" value="1"/>
</dbReference>
<dbReference type="EMBL" id="SDOV01000005">
    <property type="protein sequence ID" value="KAH7640311.1"/>
    <property type="molecule type" value="Genomic_DNA"/>
</dbReference>
<dbReference type="AlphaFoldDB" id="A0A9D4SFZ6"/>
<evidence type="ECO:0000256" key="6">
    <source>
        <dbReference type="SAM" id="Phobius"/>
    </source>
</evidence>
<dbReference type="PANTHER" id="PTHR12471">
    <property type="entry name" value="VACUOLAR ATP SYNTHASE SUBUNIT S1"/>
    <property type="match status" value="1"/>
</dbReference>
<evidence type="ECO:0000256" key="7">
    <source>
        <dbReference type="SAM" id="SignalP"/>
    </source>
</evidence>
<dbReference type="GO" id="GO:0030641">
    <property type="term" value="P:regulation of cellular pH"/>
    <property type="evidence" value="ECO:0007669"/>
    <property type="project" value="TreeGrafter"/>
</dbReference>
<keyword evidence="7" id="KW-0732">Signal</keyword>
<comment type="subcellular location">
    <subcellularLocation>
        <location evidence="1">Membrane</location>
        <topology evidence="1">Single-pass membrane protein</topology>
    </subcellularLocation>
</comment>
<dbReference type="Pfam" id="PF20520">
    <property type="entry name" value="Ac45-VOA1_TM"/>
    <property type="match status" value="1"/>
</dbReference>
<dbReference type="InterPro" id="IPR046755">
    <property type="entry name" value="VAS1_LD"/>
</dbReference>
<evidence type="ECO:0000259" key="8">
    <source>
        <dbReference type="Pfam" id="PF05827"/>
    </source>
</evidence>
<evidence type="ECO:0000256" key="4">
    <source>
        <dbReference type="ARBA" id="ARBA00022989"/>
    </source>
</evidence>
<comment type="caution">
    <text evidence="10">The sequence shown here is derived from an EMBL/GenBank/DDBJ whole genome shotgun (WGS) entry which is preliminary data.</text>
</comment>
<keyword evidence="5 6" id="KW-0472">Membrane</keyword>
<dbReference type="InterPro" id="IPR046756">
    <property type="entry name" value="VAS1/VOA1_TM"/>
</dbReference>
<protein>
    <submittedName>
        <fullName evidence="10">Uncharacterized protein</fullName>
    </submittedName>
</protein>
<feature type="domain" description="V-type proton ATPase subunit S1 luminal" evidence="8">
    <location>
        <begin position="196"/>
        <end position="337"/>
    </location>
</feature>
<dbReference type="Gene3D" id="2.40.160.110">
    <property type="match status" value="1"/>
</dbReference>
<reference evidence="10" key="2">
    <citation type="journal article" date="2021" name="World Allergy Organ. J.">
        <title>Chromosome-level assembly of Dermatophagoides farinae genome and transcriptome reveals two novel allergens Der f 37 and Der f 39.</title>
        <authorList>
            <person name="Chen J."/>
            <person name="Cai Z."/>
            <person name="Fan D."/>
            <person name="Hu J."/>
            <person name="Hou Y."/>
            <person name="He Y."/>
            <person name="Zhang Z."/>
            <person name="Zhao Z."/>
            <person name="Gao P."/>
            <person name="Hu W."/>
            <person name="Sun J."/>
            <person name="Li J."/>
            <person name="Ji K."/>
        </authorList>
    </citation>
    <scope>NUCLEOTIDE SEQUENCE</scope>
    <source>
        <strain evidence="10">JKM2019</strain>
    </source>
</reference>
<comment type="similarity">
    <text evidence="2">Belongs to the vacuolar ATPase subunit S1 family.</text>
</comment>
<dbReference type="Pfam" id="PF05827">
    <property type="entry name" value="VAS1_LD"/>
    <property type="match status" value="1"/>
</dbReference>
<dbReference type="GO" id="GO:0001671">
    <property type="term" value="F:ATPase activator activity"/>
    <property type="evidence" value="ECO:0007669"/>
    <property type="project" value="TreeGrafter"/>
</dbReference>
<accession>A0A9D4SFZ6</accession>
<reference evidence="10" key="1">
    <citation type="submission" date="2020-06" db="EMBL/GenBank/DDBJ databases">
        <authorList>
            <person name="Ji K."/>
            <person name="Li J."/>
        </authorList>
    </citation>
    <scope>NUCLEOTIDE SEQUENCE</scope>
    <source>
        <strain evidence="10">JKM2019</strain>
        <tissue evidence="10">Whole body</tissue>
    </source>
</reference>
<dbReference type="InterPro" id="IPR008388">
    <property type="entry name" value="Ac45_acc_su"/>
</dbReference>
<sequence length="405" mass="46672">MLMINNHIPLFTLITAIFCLTFIHCNNNEPKVPLILWSMNSVDDGGQLSSPPQSLIDDVYPEDLLQMYPDSGRARKVAFIQKDINVEQFSQSSLPFCLDYSKKTMRYMFFPYSTYESQFYNSKFDTLVPLPEDTLEQNEPIIRSYVEQFNQTEPTIFMLTGEKNTVFDELNQPKIRVRRATDVAAKVLKFPNKNEPCAYMYVSKIDIVSYGEKDQKPEKYEFTKFEVSNGSCSDKSKTETRAESIEFTMANETPKNFKVTIKFNRARTMWWGIKSIEVTENDGDSNEWSNRNFTANNEDGFSYSCSKKTYRLAKNNTFVPGGEYAEIVFNRFQIQPFVRTKSLNLFEESYDCAVWFTLPVISSLLVCLLLILILYCGLRAVMSISTPDRFENPKSKGLILGAVDE</sequence>
<evidence type="ECO:0000256" key="1">
    <source>
        <dbReference type="ARBA" id="ARBA00004167"/>
    </source>
</evidence>
<evidence type="ECO:0000256" key="5">
    <source>
        <dbReference type="ARBA" id="ARBA00023136"/>
    </source>
</evidence>
<evidence type="ECO:0000313" key="10">
    <source>
        <dbReference type="EMBL" id="KAH7640311.1"/>
    </source>
</evidence>
<name>A0A9D4SFZ6_DERFA</name>
<proteinExistence type="inferred from homology"/>
<keyword evidence="3 6" id="KW-0812">Transmembrane</keyword>
<evidence type="ECO:0000256" key="3">
    <source>
        <dbReference type="ARBA" id="ARBA00022692"/>
    </source>
</evidence>
<feature type="transmembrane region" description="Helical" evidence="6">
    <location>
        <begin position="353"/>
        <end position="375"/>
    </location>
</feature>
<evidence type="ECO:0000256" key="2">
    <source>
        <dbReference type="ARBA" id="ARBA00009037"/>
    </source>
</evidence>
<feature type="domain" description="V-type proton ATPase subunit S1/VOA1 transmembrane" evidence="9">
    <location>
        <begin position="355"/>
        <end position="392"/>
    </location>
</feature>